<keyword evidence="2" id="KW-1185">Reference proteome</keyword>
<dbReference type="OrthoDB" id="6412450at2759"/>
<name>A0A8X6IAK5_TRICU</name>
<accession>A0A8X6IAK5</accession>
<protein>
    <submittedName>
        <fullName evidence="1">Uncharacterized protein</fullName>
    </submittedName>
</protein>
<dbReference type="EMBL" id="BMAO01007787">
    <property type="protein sequence ID" value="GFR18499.1"/>
    <property type="molecule type" value="Genomic_DNA"/>
</dbReference>
<dbReference type="AlphaFoldDB" id="A0A8X6IAK5"/>
<proteinExistence type="predicted"/>
<dbReference type="Proteomes" id="UP000887116">
    <property type="component" value="Unassembled WGS sequence"/>
</dbReference>
<evidence type="ECO:0000313" key="1">
    <source>
        <dbReference type="EMBL" id="GFR18499.1"/>
    </source>
</evidence>
<evidence type="ECO:0000313" key="2">
    <source>
        <dbReference type="Proteomes" id="UP000887116"/>
    </source>
</evidence>
<organism evidence="1 2">
    <name type="scientific">Trichonephila clavata</name>
    <name type="common">Joro spider</name>
    <name type="synonym">Nephila clavata</name>
    <dbReference type="NCBI Taxonomy" id="2740835"/>
    <lineage>
        <taxon>Eukaryota</taxon>
        <taxon>Metazoa</taxon>
        <taxon>Ecdysozoa</taxon>
        <taxon>Arthropoda</taxon>
        <taxon>Chelicerata</taxon>
        <taxon>Arachnida</taxon>
        <taxon>Araneae</taxon>
        <taxon>Araneomorphae</taxon>
        <taxon>Entelegynae</taxon>
        <taxon>Araneoidea</taxon>
        <taxon>Nephilidae</taxon>
        <taxon>Trichonephila</taxon>
    </lineage>
</organism>
<comment type="caution">
    <text evidence="1">The sequence shown here is derived from an EMBL/GenBank/DDBJ whole genome shotgun (WGS) entry which is preliminary data.</text>
</comment>
<reference evidence="1" key="1">
    <citation type="submission" date="2020-07" db="EMBL/GenBank/DDBJ databases">
        <title>Multicomponent nature underlies the extraordinary mechanical properties of spider dragline silk.</title>
        <authorList>
            <person name="Kono N."/>
            <person name="Nakamura H."/>
            <person name="Mori M."/>
            <person name="Yoshida Y."/>
            <person name="Ohtoshi R."/>
            <person name="Malay A.D."/>
            <person name="Moran D.A.P."/>
            <person name="Tomita M."/>
            <person name="Numata K."/>
            <person name="Arakawa K."/>
        </authorList>
    </citation>
    <scope>NUCLEOTIDE SEQUENCE</scope>
</reference>
<gene>
    <name evidence="1" type="ORF">TNCT_485621</name>
</gene>
<sequence length="92" mass="9953">MGKPPALPLLTGSPIRILEKLLAEGQSPFFLRLLIPNWRVRGRFLGTTAAISDPSAEGKYLINEAISDGSSKAEDLKSFHFVECGDPVTKAV</sequence>